<dbReference type="SMART" id="SM01091">
    <property type="entry name" value="CorC_HlyC"/>
    <property type="match status" value="1"/>
</dbReference>
<evidence type="ECO:0000256" key="1">
    <source>
        <dbReference type="ARBA" id="ARBA00006337"/>
    </source>
</evidence>
<dbReference type="FunFam" id="3.10.580.10:FF:000002">
    <property type="entry name" value="Magnesium/cobalt efflux protein CorC"/>
    <property type="match status" value="1"/>
</dbReference>
<keyword evidence="6" id="KW-0170">Cobalt</keyword>
<dbReference type="KEGG" id="slim:SCL_0726"/>
<dbReference type="Gene3D" id="3.30.465.10">
    <property type="match status" value="1"/>
</dbReference>
<dbReference type="EMBL" id="AP014879">
    <property type="protein sequence ID" value="BAV33046.1"/>
    <property type="molecule type" value="Genomic_DNA"/>
</dbReference>
<accession>A0A1B4XE10</accession>
<evidence type="ECO:0000256" key="3">
    <source>
        <dbReference type="ARBA" id="ARBA00022737"/>
    </source>
</evidence>
<feature type="domain" description="CBS" evidence="10">
    <location>
        <begin position="145"/>
        <end position="202"/>
    </location>
</feature>
<keyword evidence="3" id="KW-0677">Repeat</keyword>
<dbReference type="InParanoid" id="A0A1B4XE10"/>
<dbReference type="Pfam" id="PF00571">
    <property type="entry name" value="CBS"/>
    <property type="match status" value="2"/>
</dbReference>
<reference evidence="11 12" key="1">
    <citation type="submission" date="2015-05" db="EMBL/GenBank/DDBJ databases">
        <title>Complete genome sequence of a sulfur-oxidizing gammaproteobacterium strain HA5.</title>
        <authorList>
            <person name="Miura A."/>
            <person name="Kojima H."/>
            <person name="Fukui M."/>
        </authorList>
    </citation>
    <scope>NUCLEOTIDE SEQUENCE [LARGE SCALE GENOMIC DNA]</scope>
    <source>
        <strain evidence="11 12">HA5</strain>
    </source>
</reference>
<dbReference type="OrthoDB" id="9798188at2"/>
<feature type="domain" description="CBS" evidence="10">
    <location>
        <begin position="77"/>
        <end position="137"/>
    </location>
</feature>
<dbReference type="InterPro" id="IPR005170">
    <property type="entry name" value="Transptr-assoc_dom"/>
</dbReference>
<evidence type="ECO:0000256" key="9">
    <source>
        <dbReference type="PROSITE-ProRule" id="PRU00703"/>
    </source>
</evidence>
<dbReference type="Pfam" id="PF21917">
    <property type="entry name" value="NMB0537_N"/>
    <property type="match status" value="1"/>
</dbReference>
<dbReference type="CDD" id="cd04590">
    <property type="entry name" value="CBS_pair_CorC_HlyC_assoc"/>
    <property type="match status" value="1"/>
</dbReference>
<keyword evidence="5 9" id="KW-0129">CBS domain</keyword>
<dbReference type="InterPro" id="IPR054115">
    <property type="entry name" value="CorC_N"/>
</dbReference>
<dbReference type="FunCoup" id="A0A1B4XE10">
    <property type="interactions" value="115"/>
</dbReference>
<gene>
    <name evidence="11" type="ORF">SCL_0726</name>
</gene>
<comment type="similarity">
    <text evidence="1">Belongs to the UPF0053 family.</text>
</comment>
<dbReference type="AlphaFoldDB" id="A0A1B4XE10"/>
<dbReference type="Proteomes" id="UP000243180">
    <property type="component" value="Chromosome"/>
</dbReference>
<dbReference type="Pfam" id="PF03471">
    <property type="entry name" value="CorC_HlyC"/>
    <property type="match status" value="1"/>
</dbReference>
<evidence type="ECO:0000256" key="7">
    <source>
        <dbReference type="ARBA" id="ARBA00037273"/>
    </source>
</evidence>
<comment type="function">
    <text evidence="7">Plays a role in the transport of magnesium and cobalt ions.</text>
</comment>
<protein>
    <recommendedName>
        <fullName evidence="8">Magnesium and cobalt efflux protein CorC</fullName>
    </recommendedName>
</protein>
<evidence type="ECO:0000259" key="10">
    <source>
        <dbReference type="PROSITE" id="PS51371"/>
    </source>
</evidence>
<evidence type="ECO:0000313" key="11">
    <source>
        <dbReference type="EMBL" id="BAV33046.1"/>
    </source>
</evidence>
<name>A0A1B4XE10_9GAMM</name>
<evidence type="ECO:0000313" key="12">
    <source>
        <dbReference type="Proteomes" id="UP000243180"/>
    </source>
</evidence>
<dbReference type="SMART" id="SM00116">
    <property type="entry name" value="CBS"/>
    <property type="match status" value="2"/>
</dbReference>
<dbReference type="SUPFAM" id="SSF56176">
    <property type="entry name" value="FAD-binding/transporter-associated domain-like"/>
    <property type="match status" value="1"/>
</dbReference>
<dbReference type="InterPro" id="IPR000644">
    <property type="entry name" value="CBS_dom"/>
</dbReference>
<evidence type="ECO:0000256" key="6">
    <source>
        <dbReference type="ARBA" id="ARBA00023285"/>
    </source>
</evidence>
<keyword evidence="12" id="KW-1185">Reference proteome</keyword>
<dbReference type="InterPro" id="IPR046342">
    <property type="entry name" value="CBS_dom_sf"/>
</dbReference>
<dbReference type="PANTHER" id="PTHR22777:SF27">
    <property type="entry name" value="MAGNESIUM AND COBALT EFFLUX PROTEIN CORC"/>
    <property type="match status" value="1"/>
</dbReference>
<keyword evidence="4" id="KW-0460">Magnesium</keyword>
<dbReference type="RefSeq" id="WP_096359947.1">
    <property type="nucleotide sequence ID" value="NZ_AP014879.1"/>
</dbReference>
<dbReference type="GO" id="GO:0005886">
    <property type="term" value="C:plasma membrane"/>
    <property type="evidence" value="ECO:0007669"/>
    <property type="project" value="TreeGrafter"/>
</dbReference>
<organism evidence="11 12">
    <name type="scientific">Sulfuricaulis limicola</name>
    <dbReference type="NCBI Taxonomy" id="1620215"/>
    <lineage>
        <taxon>Bacteria</taxon>
        <taxon>Pseudomonadati</taxon>
        <taxon>Pseudomonadota</taxon>
        <taxon>Gammaproteobacteria</taxon>
        <taxon>Acidiferrobacterales</taxon>
        <taxon>Acidiferrobacteraceae</taxon>
        <taxon>Sulfuricaulis</taxon>
    </lineage>
</organism>
<sequence>MNKKTEDKSEDTQDEAAAAPRSLLDRLSLALLGAPASREDLVQLLRDAAGRDLIDRDSLDMIEGVLQVSEMKVRDIMVPRSQMDVVDRNSRPEDYLPMVIESGHSRFPMVDADKDKVIGVLLAKDLLRYLFLDKKKRAQFNVHDMLRPAVFVPESKRLNVLLREFRTSRNHMAIVVNEYGGVAGLVTIEDVLEQIVGEISDEYDIDDDVMIMPRDGGEYVVKALVTLADFNSRLNANLSHEEIETIGGLVMNRLGHVPRRGEKIEIDNLRFEILRADSRRVYLLKVTPVEQPGRQKNKK</sequence>
<evidence type="ECO:0000256" key="5">
    <source>
        <dbReference type="ARBA" id="ARBA00023122"/>
    </source>
</evidence>
<evidence type="ECO:0000256" key="2">
    <source>
        <dbReference type="ARBA" id="ARBA00022448"/>
    </source>
</evidence>
<dbReference type="InterPro" id="IPR036318">
    <property type="entry name" value="FAD-bd_PCMH-like_sf"/>
</dbReference>
<evidence type="ECO:0000256" key="8">
    <source>
        <dbReference type="ARBA" id="ARBA00040729"/>
    </source>
</evidence>
<proteinExistence type="inferred from homology"/>
<dbReference type="InterPro" id="IPR044751">
    <property type="entry name" value="Ion_transp-like_CBS"/>
</dbReference>
<dbReference type="InterPro" id="IPR016169">
    <property type="entry name" value="FAD-bd_PCMH_sub2"/>
</dbReference>
<dbReference type="Gene3D" id="3.10.580.10">
    <property type="entry name" value="CBS-domain"/>
    <property type="match status" value="1"/>
</dbReference>
<dbReference type="SUPFAM" id="SSF54631">
    <property type="entry name" value="CBS-domain pair"/>
    <property type="match status" value="1"/>
</dbReference>
<evidence type="ECO:0000256" key="4">
    <source>
        <dbReference type="ARBA" id="ARBA00022842"/>
    </source>
</evidence>
<dbReference type="PROSITE" id="PS51371">
    <property type="entry name" value="CBS"/>
    <property type="match status" value="2"/>
</dbReference>
<dbReference type="GO" id="GO:0050660">
    <property type="term" value="F:flavin adenine dinucleotide binding"/>
    <property type="evidence" value="ECO:0007669"/>
    <property type="project" value="InterPro"/>
</dbReference>
<keyword evidence="2" id="KW-0813">Transport</keyword>
<dbReference type="PANTHER" id="PTHR22777">
    <property type="entry name" value="HEMOLYSIN-RELATED"/>
    <property type="match status" value="1"/>
</dbReference>